<dbReference type="Proteomes" id="UP000092971">
    <property type="component" value="Chromosome"/>
</dbReference>
<gene>
    <name evidence="2" type="ORF">CSTERTH_04485</name>
</gene>
<evidence type="ECO:0000313" key="3">
    <source>
        <dbReference type="Proteomes" id="UP000092971"/>
    </source>
</evidence>
<dbReference type="GO" id="GO:0004519">
    <property type="term" value="F:endonuclease activity"/>
    <property type="evidence" value="ECO:0007669"/>
    <property type="project" value="UniProtKB-KW"/>
</dbReference>
<dbReference type="InterPro" id="IPR013022">
    <property type="entry name" value="Xyl_isomerase-like_TIM-brl"/>
</dbReference>
<accession>A0A1B1YC68</accession>
<evidence type="ECO:0000259" key="1">
    <source>
        <dbReference type="Pfam" id="PF01261"/>
    </source>
</evidence>
<dbReference type="InterPro" id="IPR050312">
    <property type="entry name" value="IolE/XylAMocC-like"/>
</dbReference>
<keyword evidence="2" id="KW-0255">Endonuclease</keyword>
<dbReference type="Gene3D" id="3.20.20.150">
    <property type="entry name" value="Divalent-metal-dependent TIM barrel enzymes"/>
    <property type="match status" value="1"/>
</dbReference>
<dbReference type="EMBL" id="CP014672">
    <property type="protein sequence ID" value="ANW98348.1"/>
    <property type="molecule type" value="Genomic_DNA"/>
</dbReference>
<dbReference type="OrthoDB" id="2063291at2"/>
<name>A0A1B1YC68_THEST</name>
<dbReference type="AlphaFoldDB" id="A0A1B1YC68"/>
<proteinExistence type="predicted"/>
<organism evidence="2 3">
    <name type="scientific">Thermoclostridium stercorarium subsp. thermolacticum DSM 2910</name>
    <dbReference type="NCBI Taxonomy" id="1121336"/>
    <lineage>
        <taxon>Bacteria</taxon>
        <taxon>Bacillati</taxon>
        <taxon>Bacillota</taxon>
        <taxon>Clostridia</taxon>
        <taxon>Eubacteriales</taxon>
        <taxon>Oscillospiraceae</taxon>
        <taxon>Thermoclostridium</taxon>
    </lineage>
</organism>
<feature type="domain" description="Xylose isomerase-like TIM barrel" evidence="1">
    <location>
        <begin position="20"/>
        <end position="269"/>
    </location>
</feature>
<dbReference type="RefSeq" id="WP_015358635.1">
    <property type="nucleotide sequence ID" value="NZ_CP014672.1"/>
</dbReference>
<dbReference type="PANTHER" id="PTHR12110:SF21">
    <property type="entry name" value="XYLOSE ISOMERASE-LIKE TIM BARREL DOMAIN-CONTAINING PROTEIN"/>
    <property type="match status" value="1"/>
</dbReference>
<keyword evidence="2" id="KW-0378">Hydrolase</keyword>
<evidence type="ECO:0000313" key="2">
    <source>
        <dbReference type="EMBL" id="ANW98348.1"/>
    </source>
</evidence>
<dbReference type="InterPro" id="IPR036237">
    <property type="entry name" value="Xyl_isomerase-like_sf"/>
</dbReference>
<protein>
    <submittedName>
        <fullName evidence="2">AP endonuclease</fullName>
    </submittedName>
</protein>
<sequence length="276" mass="31536">MIGIRAHDVGKMPVRDLAREIARRGFRCTHLALHKAITDYDFSLGKLNPGMAREIREAFYKENVYISVLGCYINPVHPDEKIRREQLERFKEHIRFARDFGCSIVATETGSLNADFSYTPENSSPKAFEMIVNSVAELVEEAEKFGVIVCIEGVTTHTVSSPKIMKKVLDEIKSNNLQVLFDPVNLLDANNIDNQREMISEAFELFGDRILVIHAKDLIIENNVKRTVPVGKGLLDFQFLFKHIKARKPGIDILIEDLKPEAMEYSRSFIERLLEE</sequence>
<dbReference type="PANTHER" id="PTHR12110">
    <property type="entry name" value="HYDROXYPYRUVATE ISOMERASE"/>
    <property type="match status" value="1"/>
</dbReference>
<dbReference type="Pfam" id="PF01261">
    <property type="entry name" value="AP_endonuc_2"/>
    <property type="match status" value="1"/>
</dbReference>
<reference evidence="2 3" key="1">
    <citation type="submission" date="2016-02" db="EMBL/GenBank/DDBJ databases">
        <title>Comparison of Clostridium stercorarium subspecies using comparative genomics and transcriptomics.</title>
        <authorList>
            <person name="Schellenberg J."/>
            <person name="Thallinger G."/>
            <person name="Levin D.B."/>
            <person name="Zhang X."/>
            <person name="Alvare G."/>
            <person name="Fristensky B."/>
            <person name="Sparling R."/>
        </authorList>
    </citation>
    <scope>NUCLEOTIDE SEQUENCE [LARGE SCALE GENOMIC DNA]</scope>
    <source>
        <strain evidence="2 3">DSM 2910</strain>
    </source>
</reference>
<keyword evidence="2" id="KW-0540">Nuclease</keyword>
<dbReference type="SUPFAM" id="SSF51658">
    <property type="entry name" value="Xylose isomerase-like"/>
    <property type="match status" value="1"/>
</dbReference>